<dbReference type="GO" id="GO:0030170">
    <property type="term" value="F:pyridoxal phosphate binding"/>
    <property type="evidence" value="ECO:0007669"/>
    <property type="project" value="UniProtKB-ARBA"/>
</dbReference>
<dbReference type="Pfam" id="PF01842">
    <property type="entry name" value="ACT"/>
    <property type="match status" value="1"/>
</dbReference>
<dbReference type="InterPro" id="IPR044561">
    <property type="entry name" value="ACT_ThrD-II-like"/>
</dbReference>
<evidence type="ECO:0000256" key="5">
    <source>
        <dbReference type="ARBA" id="ARBA00049406"/>
    </source>
</evidence>
<name>A0A1I5B071_9HYPH</name>
<dbReference type="OrthoDB" id="9811476at2"/>
<comment type="catalytic activity">
    <reaction evidence="5">
        <text>L-serine = pyruvate + NH4(+)</text>
        <dbReference type="Rhea" id="RHEA:19169"/>
        <dbReference type="ChEBI" id="CHEBI:15361"/>
        <dbReference type="ChEBI" id="CHEBI:28938"/>
        <dbReference type="ChEBI" id="CHEBI:33384"/>
        <dbReference type="EC" id="4.3.1.17"/>
    </reaction>
</comment>
<evidence type="ECO:0000256" key="2">
    <source>
        <dbReference type="ARBA" id="ARBA00010869"/>
    </source>
</evidence>
<dbReference type="AlphaFoldDB" id="A0A1I5B071"/>
<dbReference type="InterPro" id="IPR050147">
    <property type="entry name" value="Ser/Thr_Dehydratase"/>
</dbReference>
<dbReference type="Gene3D" id="3.40.50.1100">
    <property type="match status" value="2"/>
</dbReference>
<dbReference type="NCBIfam" id="NF005600">
    <property type="entry name" value="PRK07334.1"/>
    <property type="match status" value="1"/>
</dbReference>
<dbReference type="Gene3D" id="3.30.70.260">
    <property type="match status" value="1"/>
</dbReference>
<dbReference type="InterPro" id="IPR005789">
    <property type="entry name" value="Thr_deHydtase_catblc"/>
</dbReference>
<dbReference type="SUPFAM" id="SSF53686">
    <property type="entry name" value="Tryptophan synthase beta subunit-like PLP-dependent enzymes"/>
    <property type="match status" value="1"/>
</dbReference>
<dbReference type="SUPFAM" id="SSF55021">
    <property type="entry name" value="ACT-like"/>
    <property type="match status" value="1"/>
</dbReference>
<dbReference type="InterPro" id="IPR045865">
    <property type="entry name" value="ACT-like_dom_sf"/>
</dbReference>
<organism evidence="7 8">
    <name type="scientific">Cohaesibacter marisflavi</name>
    <dbReference type="NCBI Taxonomy" id="655353"/>
    <lineage>
        <taxon>Bacteria</taxon>
        <taxon>Pseudomonadati</taxon>
        <taxon>Pseudomonadota</taxon>
        <taxon>Alphaproteobacteria</taxon>
        <taxon>Hyphomicrobiales</taxon>
        <taxon>Cohaesibacteraceae</taxon>
    </lineage>
</organism>
<proteinExistence type="inferred from homology"/>
<dbReference type="CDD" id="cd04886">
    <property type="entry name" value="ACT_ThrD-II-like"/>
    <property type="match status" value="1"/>
</dbReference>
<dbReference type="PROSITE" id="PS51671">
    <property type="entry name" value="ACT"/>
    <property type="match status" value="1"/>
</dbReference>
<evidence type="ECO:0000259" key="6">
    <source>
        <dbReference type="PROSITE" id="PS51671"/>
    </source>
</evidence>
<evidence type="ECO:0000256" key="1">
    <source>
        <dbReference type="ARBA" id="ARBA00001933"/>
    </source>
</evidence>
<dbReference type="GO" id="GO:0003941">
    <property type="term" value="F:L-serine ammonia-lyase activity"/>
    <property type="evidence" value="ECO:0007669"/>
    <property type="project" value="UniProtKB-EC"/>
</dbReference>
<dbReference type="GO" id="GO:0009097">
    <property type="term" value="P:isoleucine biosynthetic process"/>
    <property type="evidence" value="ECO:0007669"/>
    <property type="project" value="TreeGrafter"/>
</dbReference>
<keyword evidence="3" id="KW-0663">Pyridoxal phosphate</keyword>
<comment type="similarity">
    <text evidence="2">Belongs to the serine/threonine dehydratase family.</text>
</comment>
<dbReference type="GO" id="GO:0006567">
    <property type="term" value="P:L-threonine catabolic process"/>
    <property type="evidence" value="ECO:0007669"/>
    <property type="project" value="InterPro"/>
</dbReference>
<dbReference type="GO" id="GO:0006565">
    <property type="term" value="P:L-serine catabolic process"/>
    <property type="evidence" value="ECO:0007669"/>
    <property type="project" value="TreeGrafter"/>
</dbReference>
<evidence type="ECO:0000256" key="4">
    <source>
        <dbReference type="ARBA" id="ARBA00023239"/>
    </source>
</evidence>
<dbReference type="InterPro" id="IPR036052">
    <property type="entry name" value="TrpB-like_PALP_sf"/>
</dbReference>
<dbReference type="PANTHER" id="PTHR48078">
    <property type="entry name" value="THREONINE DEHYDRATASE, MITOCHONDRIAL-RELATED"/>
    <property type="match status" value="1"/>
</dbReference>
<gene>
    <name evidence="7" type="ORF">SAMN04488056_101672</name>
</gene>
<dbReference type="EMBL" id="FOVR01000001">
    <property type="protein sequence ID" value="SFN68103.1"/>
    <property type="molecule type" value="Genomic_DNA"/>
</dbReference>
<evidence type="ECO:0000313" key="8">
    <source>
        <dbReference type="Proteomes" id="UP000199236"/>
    </source>
</evidence>
<evidence type="ECO:0000256" key="3">
    <source>
        <dbReference type="ARBA" id="ARBA00022898"/>
    </source>
</evidence>
<comment type="cofactor">
    <cofactor evidence="1">
        <name>pyridoxal 5'-phosphate</name>
        <dbReference type="ChEBI" id="CHEBI:597326"/>
    </cofactor>
</comment>
<dbReference type="FunFam" id="3.40.50.1100:FF:000005">
    <property type="entry name" value="Threonine dehydratase catabolic"/>
    <property type="match status" value="1"/>
</dbReference>
<dbReference type="Pfam" id="PF00291">
    <property type="entry name" value="PALP"/>
    <property type="match status" value="1"/>
</dbReference>
<dbReference type="PANTHER" id="PTHR48078:SF6">
    <property type="entry name" value="L-THREONINE DEHYDRATASE CATABOLIC TDCB"/>
    <property type="match status" value="1"/>
</dbReference>
<feature type="domain" description="ACT" evidence="6">
    <location>
        <begin position="334"/>
        <end position="414"/>
    </location>
</feature>
<dbReference type="NCBIfam" id="TIGR01127">
    <property type="entry name" value="ilvA_1Cterm"/>
    <property type="match status" value="1"/>
</dbReference>
<keyword evidence="8" id="KW-1185">Reference proteome</keyword>
<dbReference type="InterPro" id="IPR002912">
    <property type="entry name" value="ACT_dom"/>
</dbReference>
<dbReference type="CDD" id="cd01562">
    <property type="entry name" value="Thr-dehyd"/>
    <property type="match status" value="1"/>
</dbReference>
<reference evidence="7 8" key="1">
    <citation type="submission" date="2016-10" db="EMBL/GenBank/DDBJ databases">
        <authorList>
            <person name="de Groot N.N."/>
        </authorList>
    </citation>
    <scope>NUCLEOTIDE SEQUENCE [LARGE SCALE GENOMIC DNA]</scope>
    <source>
        <strain evidence="7 8">CGMCC 1.9157</strain>
    </source>
</reference>
<dbReference type="InterPro" id="IPR001926">
    <property type="entry name" value="TrpB-like_PALP"/>
</dbReference>
<dbReference type="RefSeq" id="WP_090068996.1">
    <property type="nucleotide sequence ID" value="NZ_FOVR01000001.1"/>
</dbReference>
<dbReference type="FunFam" id="3.40.50.1100:FF:000007">
    <property type="entry name" value="L-threonine dehydratase catabolic TdcB"/>
    <property type="match status" value="1"/>
</dbReference>
<protein>
    <submittedName>
        <fullName evidence="7">Threonine dehydratase</fullName>
    </submittedName>
</protein>
<sequence>MSDRSSASNRPTLSDIMQAADKIKGAVLRTPTLPAKQLSDILGANIYVKYDNMQVTNAFKERGALNKLLSLSEEERKHGVIAMSAGNHAQAVALHATRLGIPSLIVMPEFTPFVKVAATKGFGAEVILEGETVAEAGDAAMRLAKNRGLTFVHPYDDYKIIAGQGTIALEMLADVPDLETLIVPIGGGGMISGIAIAAKSINPEIEVIGVESELYPTMYNELKHKDLFCGGQSLAEGIAVKKAGKLTAEIASELLDDIILVTERDIERAINAYATYLKTMAEGAGAVPLAAVIAEPARFKDKKVGLVLGGGNIDPRLLSSIIVRQLGRKQQIVGLRITIPDRPGILAELSSIIGDLGGNILEVDHHRTFLNVPVKGASIDITIETRDAAHANEIIMAIESAGHSVEYLNKPDISD</sequence>
<dbReference type="GO" id="GO:0004794">
    <property type="term" value="F:threonine deaminase activity"/>
    <property type="evidence" value="ECO:0007669"/>
    <property type="project" value="InterPro"/>
</dbReference>
<accession>A0A1I5B071</accession>
<evidence type="ECO:0000313" key="7">
    <source>
        <dbReference type="EMBL" id="SFN68103.1"/>
    </source>
</evidence>
<dbReference type="Proteomes" id="UP000199236">
    <property type="component" value="Unassembled WGS sequence"/>
</dbReference>
<keyword evidence="4" id="KW-0456">Lyase</keyword>
<dbReference type="STRING" id="655353.SAMN04488056_101672"/>